<dbReference type="Gene3D" id="3.40.50.1820">
    <property type="entry name" value="alpha/beta hydrolase"/>
    <property type="match status" value="1"/>
</dbReference>
<dbReference type="PRINTS" id="PR00862">
    <property type="entry name" value="PROLIGOPTASE"/>
</dbReference>
<dbReference type="Pfam" id="PF00326">
    <property type="entry name" value="Peptidase_S9"/>
    <property type="match status" value="1"/>
</dbReference>
<evidence type="ECO:0000313" key="6">
    <source>
        <dbReference type="EMBL" id="AZG46144.1"/>
    </source>
</evidence>
<feature type="domain" description="Peptidase S9 prolyl oligopeptidase catalytic" evidence="4">
    <location>
        <begin position="504"/>
        <end position="705"/>
    </location>
</feature>
<keyword evidence="1" id="KW-0645">Protease</keyword>
<dbReference type="KEGG" id="gom:D7316_02745"/>
<dbReference type="OrthoDB" id="9801421at2"/>
<dbReference type="InterPro" id="IPR002470">
    <property type="entry name" value="Peptidase_S9A"/>
</dbReference>
<evidence type="ECO:0000259" key="5">
    <source>
        <dbReference type="Pfam" id="PF02897"/>
    </source>
</evidence>
<evidence type="ECO:0000256" key="2">
    <source>
        <dbReference type="ARBA" id="ARBA00022801"/>
    </source>
</evidence>
<keyword evidence="2 6" id="KW-0378">Hydrolase</keyword>
<dbReference type="InterPro" id="IPR023302">
    <property type="entry name" value="Pept_S9A_N"/>
</dbReference>
<dbReference type="RefSeq" id="WP_124708703.1">
    <property type="nucleotide sequence ID" value="NZ_CP033972.1"/>
</dbReference>
<dbReference type="GO" id="GO:0004252">
    <property type="term" value="F:serine-type endopeptidase activity"/>
    <property type="evidence" value="ECO:0007669"/>
    <property type="project" value="UniProtKB-EC"/>
</dbReference>
<dbReference type="SUPFAM" id="SSF53474">
    <property type="entry name" value="alpha/beta-Hydrolases"/>
    <property type="match status" value="1"/>
</dbReference>
<evidence type="ECO:0000256" key="3">
    <source>
        <dbReference type="ARBA" id="ARBA00022825"/>
    </source>
</evidence>
<reference evidence="6 7" key="1">
    <citation type="submission" date="2018-11" db="EMBL/GenBank/DDBJ databases">
        <title>Gordonia insulae sp. nov., isolated from an island soil.</title>
        <authorList>
            <person name="Kim Y.S."/>
            <person name="Kim S.B."/>
        </authorList>
    </citation>
    <scope>NUCLEOTIDE SEQUENCE [LARGE SCALE GENOMIC DNA]</scope>
    <source>
        <strain evidence="6 7">MMS17-SY073</strain>
    </source>
</reference>
<gene>
    <name evidence="6" type="ORF">D7316_02745</name>
</gene>
<dbReference type="PANTHER" id="PTHR42881">
    <property type="entry name" value="PROLYL ENDOPEPTIDASE"/>
    <property type="match status" value="1"/>
</dbReference>
<dbReference type="PANTHER" id="PTHR42881:SF13">
    <property type="entry name" value="PROLYL ENDOPEPTIDASE"/>
    <property type="match status" value="1"/>
</dbReference>
<dbReference type="AlphaFoldDB" id="A0A3G8JM41"/>
<organism evidence="6 7">
    <name type="scientific">Gordonia insulae</name>
    <dbReference type="NCBI Taxonomy" id="2420509"/>
    <lineage>
        <taxon>Bacteria</taxon>
        <taxon>Bacillati</taxon>
        <taxon>Actinomycetota</taxon>
        <taxon>Actinomycetes</taxon>
        <taxon>Mycobacteriales</taxon>
        <taxon>Gordoniaceae</taxon>
        <taxon>Gordonia</taxon>
    </lineage>
</organism>
<dbReference type="InterPro" id="IPR051167">
    <property type="entry name" value="Prolyl_oligopep/macrocyclase"/>
</dbReference>
<evidence type="ECO:0000259" key="4">
    <source>
        <dbReference type="Pfam" id="PF00326"/>
    </source>
</evidence>
<dbReference type="SUPFAM" id="SSF50993">
    <property type="entry name" value="Peptidase/esterase 'gauge' domain"/>
    <property type="match status" value="1"/>
</dbReference>
<sequence>MEASSATDQTPTDDPFIWLEDVTGETALDWVRAHNQPTVDELTSGDRFATLEAEALEVLDTDDRIPYVVRRGDYLYNFWRDAAHPKGLWRRTTLESYRTATPDWDVLIDVDALASAEDENWVWAGATVLRPEYRHALVSLSRGGADASVVREFDLATRDWVTDGFVLPENKSSVGWIDRDTVYVGTDFGEQPDGLGSLTSSGYPRIVKRWTRGTPLDTAPTVFAGEVEDVSVSVVYDKTPGYERHFVSRATDFFNSLRYEIRGDEHILVDVPTDAHSGVRHDWLFVMPRSEWTVGDTTHAPGALLVFDYADYLAGGRDATVLFAPDAHTSLSDYAFTRSHLILVTLHDVQTEVSVRDLGTWAPTVFPVASLAPDTSPVASLAPDTSPGQMPGLPALATISVLDTDADESDEVFWSASSFTTPPSLLHGDSGVGAEVIKQSPEFFDGDDVVAEQFFATSDDGTQVPYFVIRRRDVEQGPTLLYGYGGFENSLAPGYIAISGRAWIARGGIYVIANIRGGGEYGPSWHTQAQKAGRHKVYEDFAGVAKALIDGGLTTAPQLGAQGGSNGGLLMGVMLTRYPELFGALVCQVPLIDMRRYHLLLAGASWMAEYGDPDDPEQWAFMEPYSPYQNVRADADYPALLVTTSTRDDRVHPGHARKLVARLEELGHDVSYYENIEGGHGGAADNKQAAFKSALAYEFLWRTLAGG</sequence>
<dbReference type="GO" id="GO:0070012">
    <property type="term" value="F:oligopeptidase activity"/>
    <property type="evidence" value="ECO:0007669"/>
    <property type="project" value="TreeGrafter"/>
</dbReference>
<dbReference type="GO" id="GO:0005829">
    <property type="term" value="C:cytosol"/>
    <property type="evidence" value="ECO:0007669"/>
    <property type="project" value="TreeGrafter"/>
</dbReference>
<dbReference type="InterPro" id="IPR001375">
    <property type="entry name" value="Peptidase_S9_cat"/>
</dbReference>
<dbReference type="Gene3D" id="2.130.10.120">
    <property type="entry name" value="Prolyl oligopeptidase, N-terminal domain"/>
    <property type="match status" value="1"/>
</dbReference>
<name>A0A3G8JM41_9ACTN</name>
<dbReference type="Proteomes" id="UP000271469">
    <property type="component" value="Chromosome"/>
</dbReference>
<dbReference type="InterPro" id="IPR029058">
    <property type="entry name" value="AB_hydrolase_fold"/>
</dbReference>
<feature type="domain" description="Peptidase S9A N-terminal" evidence="5">
    <location>
        <begin position="12"/>
        <end position="434"/>
    </location>
</feature>
<dbReference type="EC" id="3.4.21.26" evidence="6"/>
<proteinExistence type="predicted"/>
<keyword evidence="3" id="KW-0720">Serine protease</keyword>
<dbReference type="EMBL" id="CP033972">
    <property type="protein sequence ID" value="AZG46144.1"/>
    <property type="molecule type" value="Genomic_DNA"/>
</dbReference>
<dbReference type="GO" id="GO:0006508">
    <property type="term" value="P:proteolysis"/>
    <property type="evidence" value="ECO:0007669"/>
    <property type="project" value="UniProtKB-KW"/>
</dbReference>
<protein>
    <submittedName>
        <fullName evidence="6">Prolyl endopeptidase</fullName>
        <ecNumber evidence="6">3.4.21.26</ecNumber>
    </submittedName>
</protein>
<accession>A0A3G8JM41</accession>
<evidence type="ECO:0000313" key="7">
    <source>
        <dbReference type="Proteomes" id="UP000271469"/>
    </source>
</evidence>
<evidence type="ECO:0000256" key="1">
    <source>
        <dbReference type="ARBA" id="ARBA00022670"/>
    </source>
</evidence>
<dbReference type="Pfam" id="PF02897">
    <property type="entry name" value="Peptidase_S9_N"/>
    <property type="match status" value="1"/>
</dbReference>
<keyword evidence="7" id="KW-1185">Reference proteome</keyword>